<accession>A0A085NMC0</accession>
<protein>
    <submittedName>
        <fullName evidence="2">Uncharacterized protein</fullName>
    </submittedName>
</protein>
<proteinExistence type="predicted"/>
<gene>
    <name evidence="2" type="ORF">M514_17088</name>
</gene>
<feature type="region of interest" description="Disordered" evidence="1">
    <location>
        <begin position="44"/>
        <end position="63"/>
    </location>
</feature>
<dbReference type="Proteomes" id="UP000030758">
    <property type="component" value="Unassembled WGS sequence"/>
</dbReference>
<feature type="compositionally biased region" description="Basic and acidic residues" evidence="1">
    <location>
        <begin position="44"/>
        <end position="53"/>
    </location>
</feature>
<evidence type="ECO:0000256" key="1">
    <source>
        <dbReference type="SAM" id="MobiDB-lite"/>
    </source>
</evidence>
<dbReference type="EMBL" id="KL367486">
    <property type="protein sequence ID" value="KFD70616.1"/>
    <property type="molecule type" value="Genomic_DNA"/>
</dbReference>
<sequence>MDAVPPLFFVTRTSDQPERTTKQWTTRQRIVILSVVISYTMKTEERQGKEMGPERNGTGQSNVKIFKVDRCPSV</sequence>
<reference evidence="2" key="1">
    <citation type="journal article" date="2014" name="Nat. Genet.">
        <title>Genome and transcriptome of the porcine whipworm Trichuris suis.</title>
        <authorList>
            <person name="Jex A.R."/>
            <person name="Nejsum P."/>
            <person name="Schwarz E.M."/>
            <person name="Hu L."/>
            <person name="Young N.D."/>
            <person name="Hall R.S."/>
            <person name="Korhonen P.K."/>
            <person name="Liao S."/>
            <person name="Thamsborg S."/>
            <person name="Xia J."/>
            <person name="Xu P."/>
            <person name="Wang S."/>
            <person name="Scheerlinck J.P."/>
            <person name="Hofmann A."/>
            <person name="Sternberg P.W."/>
            <person name="Wang J."/>
            <person name="Gasser R.B."/>
        </authorList>
    </citation>
    <scope>NUCLEOTIDE SEQUENCE [LARGE SCALE GENOMIC DNA]</scope>
    <source>
        <strain evidence="2">DCEP-RM93F</strain>
    </source>
</reference>
<evidence type="ECO:0000313" key="2">
    <source>
        <dbReference type="EMBL" id="KFD70616.1"/>
    </source>
</evidence>
<organism evidence="2">
    <name type="scientific">Trichuris suis</name>
    <name type="common">pig whipworm</name>
    <dbReference type="NCBI Taxonomy" id="68888"/>
    <lineage>
        <taxon>Eukaryota</taxon>
        <taxon>Metazoa</taxon>
        <taxon>Ecdysozoa</taxon>
        <taxon>Nematoda</taxon>
        <taxon>Enoplea</taxon>
        <taxon>Dorylaimia</taxon>
        <taxon>Trichinellida</taxon>
        <taxon>Trichuridae</taxon>
        <taxon>Trichuris</taxon>
    </lineage>
</organism>
<name>A0A085NMC0_9BILA</name>
<dbReference type="AlphaFoldDB" id="A0A085NMC0"/>